<dbReference type="Proteomes" id="UP000287033">
    <property type="component" value="Unassembled WGS sequence"/>
</dbReference>
<name>A0A401S6A8_CHIPU</name>
<evidence type="ECO:0000313" key="1">
    <source>
        <dbReference type="EMBL" id="GCC25923.1"/>
    </source>
</evidence>
<protein>
    <submittedName>
        <fullName evidence="1">Uncharacterized protein</fullName>
    </submittedName>
</protein>
<accession>A0A401S6A8</accession>
<gene>
    <name evidence="1" type="ORF">chiPu_0004335</name>
</gene>
<sequence length="71" mass="7874">MHPHDQSLSVIGRASTTGRRMEPIFRLAVSARQRQTVIGRASHDVWPSHVIAGQLEAIVRVSVCAMLDNKK</sequence>
<dbReference type="EMBL" id="BEZZ01000104">
    <property type="protein sequence ID" value="GCC25923.1"/>
    <property type="molecule type" value="Genomic_DNA"/>
</dbReference>
<organism evidence="1 2">
    <name type="scientific">Chiloscyllium punctatum</name>
    <name type="common">Brownbanded bambooshark</name>
    <name type="synonym">Hemiscyllium punctatum</name>
    <dbReference type="NCBI Taxonomy" id="137246"/>
    <lineage>
        <taxon>Eukaryota</taxon>
        <taxon>Metazoa</taxon>
        <taxon>Chordata</taxon>
        <taxon>Craniata</taxon>
        <taxon>Vertebrata</taxon>
        <taxon>Chondrichthyes</taxon>
        <taxon>Elasmobranchii</taxon>
        <taxon>Galeomorphii</taxon>
        <taxon>Galeoidea</taxon>
        <taxon>Orectolobiformes</taxon>
        <taxon>Hemiscylliidae</taxon>
        <taxon>Chiloscyllium</taxon>
    </lineage>
</organism>
<keyword evidence="2" id="KW-1185">Reference proteome</keyword>
<evidence type="ECO:0000313" key="2">
    <source>
        <dbReference type="Proteomes" id="UP000287033"/>
    </source>
</evidence>
<proteinExistence type="predicted"/>
<reference evidence="1 2" key="1">
    <citation type="journal article" date="2018" name="Nat. Ecol. Evol.">
        <title>Shark genomes provide insights into elasmobranch evolution and the origin of vertebrates.</title>
        <authorList>
            <person name="Hara Y"/>
            <person name="Yamaguchi K"/>
            <person name="Onimaru K"/>
            <person name="Kadota M"/>
            <person name="Koyanagi M"/>
            <person name="Keeley SD"/>
            <person name="Tatsumi K"/>
            <person name="Tanaka K"/>
            <person name="Motone F"/>
            <person name="Kageyama Y"/>
            <person name="Nozu R"/>
            <person name="Adachi N"/>
            <person name="Nishimura O"/>
            <person name="Nakagawa R"/>
            <person name="Tanegashima C"/>
            <person name="Kiyatake I"/>
            <person name="Matsumoto R"/>
            <person name="Murakumo K"/>
            <person name="Nishida K"/>
            <person name="Terakita A"/>
            <person name="Kuratani S"/>
            <person name="Sato K"/>
            <person name="Hyodo S Kuraku.S."/>
        </authorList>
    </citation>
    <scope>NUCLEOTIDE SEQUENCE [LARGE SCALE GENOMIC DNA]</scope>
</reference>
<comment type="caution">
    <text evidence="1">The sequence shown here is derived from an EMBL/GenBank/DDBJ whole genome shotgun (WGS) entry which is preliminary data.</text>
</comment>
<dbReference type="AlphaFoldDB" id="A0A401S6A8"/>